<dbReference type="AlphaFoldDB" id="A0A0D3F2K3"/>
<proteinExistence type="predicted"/>
<sequence length="227" mass="26311">MAQQGHSMVSECVEKEQVSAQAIGSKSSKNKVYPIKESALHKDWFTRKETSLDDKEVNFTVARWKEDNEDNIELIIEWFLVYGVPRIYRNWKELYQIVSAISVLIDVDEESLLGDRKEPFSCHFMFGWYSRCVMFMIEDEAQTTKCERKVLEDCNGQDHLDEFGKEYRAKSDEAIEIPPEILNKEMNSESSSNDTSIAVSTHNHTLDVKGWSDKEFENRNICFSGRG</sequence>
<dbReference type="EnsemblPlants" id="OBART02G09030.1">
    <property type="protein sequence ID" value="OBART02G09030.1"/>
    <property type="gene ID" value="OBART02G09030"/>
</dbReference>
<evidence type="ECO:0000313" key="1">
    <source>
        <dbReference type="EnsemblPlants" id="OBART02G09030.1"/>
    </source>
</evidence>
<dbReference type="eggNOG" id="KOG0327">
    <property type="taxonomic scope" value="Eukaryota"/>
</dbReference>
<protein>
    <submittedName>
        <fullName evidence="1">Uncharacterized protein</fullName>
    </submittedName>
</protein>
<dbReference type="PaxDb" id="65489-OBART02G09030.1"/>
<accession>A0A0D3F2K3</accession>
<name>A0A0D3F2K3_9ORYZ</name>
<evidence type="ECO:0000313" key="2">
    <source>
        <dbReference type="Proteomes" id="UP000026960"/>
    </source>
</evidence>
<dbReference type="HOGENOM" id="CLU_1350827_0_0_1"/>
<reference evidence="1" key="2">
    <citation type="submission" date="2015-03" db="UniProtKB">
        <authorList>
            <consortium name="EnsemblPlants"/>
        </authorList>
    </citation>
    <scope>IDENTIFICATION</scope>
</reference>
<dbReference type="STRING" id="65489.A0A0D3F2K3"/>
<organism evidence="1">
    <name type="scientific">Oryza barthii</name>
    <dbReference type="NCBI Taxonomy" id="65489"/>
    <lineage>
        <taxon>Eukaryota</taxon>
        <taxon>Viridiplantae</taxon>
        <taxon>Streptophyta</taxon>
        <taxon>Embryophyta</taxon>
        <taxon>Tracheophyta</taxon>
        <taxon>Spermatophyta</taxon>
        <taxon>Magnoliopsida</taxon>
        <taxon>Liliopsida</taxon>
        <taxon>Poales</taxon>
        <taxon>Poaceae</taxon>
        <taxon>BOP clade</taxon>
        <taxon>Oryzoideae</taxon>
        <taxon>Oryzeae</taxon>
        <taxon>Oryzinae</taxon>
        <taxon>Oryza</taxon>
    </lineage>
</organism>
<dbReference type="Gramene" id="OBART02G09030.1">
    <property type="protein sequence ID" value="OBART02G09030.1"/>
    <property type="gene ID" value="OBART02G09030"/>
</dbReference>
<keyword evidence="2" id="KW-1185">Reference proteome</keyword>
<reference evidence="1" key="1">
    <citation type="journal article" date="2009" name="Rice">
        <title>De Novo Next Generation Sequencing of Plant Genomes.</title>
        <authorList>
            <person name="Rounsley S."/>
            <person name="Marri P.R."/>
            <person name="Yu Y."/>
            <person name="He R."/>
            <person name="Sisneros N."/>
            <person name="Goicoechea J.L."/>
            <person name="Lee S.J."/>
            <person name="Angelova A."/>
            <person name="Kudrna D."/>
            <person name="Luo M."/>
            <person name="Affourtit J."/>
            <person name="Desany B."/>
            <person name="Knight J."/>
            <person name="Niazi F."/>
            <person name="Egholm M."/>
            <person name="Wing R.A."/>
        </authorList>
    </citation>
    <scope>NUCLEOTIDE SEQUENCE [LARGE SCALE GENOMIC DNA]</scope>
    <source>
        <strain evidence="1">cv. IRGC 105608</strain>
    </source>
</reference>
<dbReference type="Proteomes" id="UP000026960">
    <property type="component" value="Chromosome 2"/>
</dbReference>